<reference evidence="1" key="1">
    <citation type="submission" date="2018-04" db="EMBL/GenBank/DDBJ databases">
        <title>Transcriptome of Schizaphis graminum biotype I.</title>
        <authorList>
            <person name="Scully E.D."/>
            <person name="Geib S.M."/>
            <person name="Palmer N.A."/>
            <person name="Koch K."/>
            <person name="Bradshaw J."/>
            <person name="Heng-Moss T."/>
            <person name="Sarath G."/>
        </authorList>
    </citation>
    <scope>NUCLEOTIDE SEQUENCE</scope>
</reference>
<accession>A0A2S2PDZ9</accession>
<dbReference type="GO" id="GO:0051898">
    <property type="term" value="P:negative regulation of phosphatidylinositol 3-kinase/protein kinase B signal transduction"/>
    <property type="evidence" value="ECO:0007669"/>
    <property type="project" value="InterPro"/>
</dbReference>
<dbReference type="InterPro" id="IPR039724">
    <property type="entry name" value="WDR91"/>
</dbReference>
<gene>
    <name evidence="1" type="primary">WDR91_1</name>
    <name evidence="1" type="ORF">g.92586</name>
</gene>
<dbReference type="PANTHER" id="PTHR13083:SF3">
    <property type="entry name" value="WD REPEAT-CONTAINING PROTEIN 91"/>
    <property type="match status" value="1"/>
</dbReference>
<proteinExistence type="predicted"/>
<dbReference type="GO" id="GO:0141039">
    <property type="term" value="F:phosphatidylinositol 3-kinase inhibitor activity"/>
    <property type="evidence" value="ECO:0007669"/>
    <property type="project" value="InterPro"/>
</dbReference>
<evidence type="ECO:0000313" key="1">
    <source>
        <dbReference type="EMBL" id="MBY27683.1"/>
    </source>
</evidence>
<organism evidence="1">
    <name type="scientific">Schizaphis graminum</name>
    <name type="common">Green bug aphid</name>
    <dbReference type="NCBI Taxonomy" id="13262"/>
    <lineage>
        <taxon>Eukaryota</taxon>
        <taxon>Metazoa</taxon>
        <taxon>Ecdysozoa</taxon>
        <taxon>Arthropoda</taxon>
        <taxon>Hexapoda</taxon>
        <taxon>Insecta</taxon>
        <taxon>Pterygota</taxon>
        <taxon>Neoptera</taxon>
        <taxon>Paraneoptera</taxon>
        <taxon>Hemiptera</taxon>
        <taxon>Sternorrhyncha</taxon>
        <taxon>Aphidomorpha</taxon>
        <taxon>Aphidoidea</taxon>
        <taxon>Aphididae</taxon>
        <taxon>Aphidini</taxon>
        <taxon>Schizaphis</taxon>
    </lineage>
</organism>
<dbReference type="GO" id="GO:0045022">
    <property type="term" value="P:early endosome to late endosome transport"/>
    <property type="evidence" value="ECO:0007669"/>
    <property type="project" value="InterPro"/>
</dbReference>
<dbReference type="GO" id="GO:0031902">
    <property type="term" value="C:late endosome membrane"/>
    <property type="evidence" value="ECO:0007669"/>
    <property type="project" value="TreeGrafter"/>
</dbReference>
<dbReference type="AlphaFoldDB" id="A0A2S2PDZ9"/>
<sequence length="135" mass="16510">MPHMQHIDELIREYFLFRGFTNALKWFDFDVKLDKDKGFRVDKLVEQILQLVYSYDLSTIRELWTHFENKLFSKLDQDISYAVKKLENSLLKFYLIHALTNNRSDKVNEFLTKMTNDLQLQNEWKDWFSELIFFI</sequence>
<protein>
    <submittedName>
        <fullName evidence="1">WD repeat-containing protein 91</fullName>
    </submittedName>
</protein>
<name>A0A2S2PDZ9_SCHGA</name>
<dbReference type="GO" id="GO:0031901">
    <property type="term" value="C:early endosome membrane"/>
    <property type="evidence" value="ECO:0007669"/>
    <property type="project" value="TreeGrafter"/>
</dbReference>
<dbReference type="EMBL" id="GGMR01015064">
    <property type="protein sequence ID" value="MBY27683.1"/>
    <property type="molecule type" value="Transcribed_RNA"/>
</dbReference>
<dbReference type="PANTHER" id="PTHR13083">
    <property type="entry name" value="WD REPEAT-CONTAINING PROTEIN 91"/>
    <property type="match status" value="1"/>
</dbReference>